<keyword evidence="2" id="KW-1133">Transmembrane helix</keyword>
<comment type="caution">
    <text evidence="3">The sequence shown here is derived from an EMBL/GenBank/DDBJ whole genome shotgun (WGS) entry which is preliminary data.</text>
</comment>
<dbReference type="PROSITE" id="PS51257">
    <property type="entry name" value="PROKAR_LIPOPROTEIN"/>
    <property type="match status" value="1"/>
</dbReference>
<dbReference type="EMBL" id="JAAEDM010000125">
    <property type="protein sequence ID" value="MBR0674207.1"/>
    <property type="molecule type" value="Genomic_DNA"/>
</dbReference>
<evidence type="ECO:0000313" key="3">
    <source>
        <dbReference type="EMBL" id="MBR0674207.1"/>
    </source>
</evidence>
<dbReference type="Proteomes" id="UP001138751">
    <property type="component" value="Unassembled WGS sequence"/>
</dbReference>
<reference evidence="3" key="1">
    <citation type="submission" date="2020-01" db="EMBL/GenBank/DDBJ databases">
        <authorList>
            <person name="Rat A."/>
        </authorList>
    </citation>
    <scope>NUCLEOTIDE SEQUENCE</scope>
    <source>
        <strain evidence="3">LMG 31231</strain>
    </source>
</reference>
<keyword evidence="2" id="KW-0472">Membrane</keyword>
<evidence type="ECO:0000256" key="2">
    <source>
        <dbReference type="SAM" id="Phobius"/>
    </source>
</evidence>
<name>A0A9X9X478_9PROT</name>
<organism evidence="3 4">
    <name type="scientific">Neoroseomonas soli</name>
    <dbReference type="NCBI Taxonomy" id="1081025"/>
    <lineage>
        <taxon>Bacteria</taxon>
        <taxon>Pseudomonadati</taxon>
        <taxon>Pseudomonadota</taxon>
        <taxon>Alphaproteobacteria</taxon>
        <taxon>Acetobacterales</taxon>
        <taxon>Acetobacteraceae</taxon>
        <taxon>Neoroseomonas</taxon>
    </lineage>
</organism>
<dbReference type="AlphaFoldDB" id="A0A9X9X478"/>
<evidence type="ECO:0000313" key="4">
    <source>
        <dbReference type="Proteomes" id="UP001138751"/>
    </source>
</evidence>
<keyword evidence="2" id="KW-0812">Transmembrane</keyword>
<gene>
    <name evidence="3" type="ORF">GXW76_23750</name>
</gene>
<reference evidence="3" key="2">
    <citation type="journal article" date="2021" name="Syst. Appl. Microbiol.">
        <title>Roseomonas hellenica sp. nov., isolated from roots of wild-growing Alkanna tinctoria.</title>
        <authorList>
            <person name="Rat A."/>
            <person name="Naranjo H.D."/>
            <person name="Lebbe L."/>
            <person name="Cnockaert M."/>
            <person name="Krigas N."/>
            <person name="Grigoriadou K."/>
            <person name="Maloupa E."/>
            <person name="Willems A."/>
        </authorList>
    </citation>
    <scope>NUCLEOTIDE SEQUENCE</scope>
    <source>
        <strain evidence="3">LMG 31231</strain>
    </source>
</reference>
<feature type="transmembrane region" description="Helical" evidence="2">
    <location>
        <begin position="275"/>
        <end position="298"/>
    </location>
</feature>
<proteinExistence type="predicted"/>
<accession>A0A9X9X478</accession>
<evidence type="ECO:0000256" key="1">
    <source>
        <dbReference type="SAM" id="MobiDB-lite"/>
    </source>
</evidence>
<protein>
    <submittedName>
        <fullName evidence="3">Uncharacterized protein</fullName>
    </submittedName>
</protein>
<feature type="region of interest" description="Disordered" evidence="1">
    <location>
        <begin position="237"/>
        <end position="256"/>
    </location>
</feature>
<dbReference type="RefSeq" id="WP_211864632.1">
    <property type="nucleotide sequence ID" value="NZ_JAAEDM010000125.1"/>
</dbReference>
<sequence>MRKVQAGSRPHRTHARRAALVATALLLAGCETLVRHGEVVTRYAPATWAGGASLVIARVTVSPGAAAGQRMLAGAELAAFGAGRQGEPAGAETGPLSVPPTREAGAEGWANLTLPPGRHVLRLRAAYGLSDGGERSFAITVPATPRTLYIGTFRVTCAGVPAVGGCRIEPEPADETEAAAAMLAAHHPGAGAPLRALARPYPGRLDAAGLAPPGGVQIGVDTAAWMASIDWDAVAASMPRPDQAQPNAPRSERWPEEQPLLRPVSMNFSSSGSGAGIIFLPAAIVVALPIALVIHLAVQDHRQRSAEAGLRAAQEARRTMDAAQEQWGECARGIAATLSPASVEGHLHTALPPPRVAPAGPWRAAVRRVLLRQCGEPTANRHGVEVTTRWTAQRAGEAEPAFDAMFTRSVAGATPDPRLVHARRPPWELPVATEAACRPLADYCGAGGSALLLEDVVRGVTEARDAVAAAR</sequence>
<keyword evidence="4" id="KW-1185">Reference proteome</keyword>